<accession>A0A4Q4ZL39</accession>
<keyword evidence="2" id="KW-0812">Transmembrane</keyword>
<dbReference type="Pfam" id="PF19403">
    <property type="entry name" value="SpaA_2"/>
    <property type="match status" value="2"/>
</dbReference>
<evidence type="ECO:0000313" key="5">
    <source>
        <dbReference type="EMBL" id="RYP89090.1"/>
    </source>
</evidence>
<gene>
    <name evidence="5" type="ORF">EKO23_01300</name>
</gene>
<dbReference type="AlphaFoldDB" id="A0A4Q4ZL39"/>
<protein>
    <submittedName>
        <fullName evidence="5">Choice-of-anchor A family protein</fullName>
    </submittedName>
</protein>
<name>A0A4Q4ZL39_9ACTN</name>
<feature type="region of interest" description="Disordered" evidence="1">
    <location>
        <begin position="35"/>
        <end position="73"/>
    </location>
</feature>
<keyword evidence="2" id="KW-1133">Transmembrane helix</keyword>
<feature type="transmembrane region" description="Helical" evidence="2">
    <location>
        <begin position="719"/>
        <end position="737"/>
    </location>
</feature>
<keyword evidence="2" id="KW-0472">Membrane</keyword>
<feature type="compositionally biased region" description="Low complexity" evidence="1">
    <location>
        <begin position="47"/>
        <end position="59"/>
    </location>
</feature>
<dbReference type="Pfam" id="PF20597">
    <property type="entry name" value="pAdhesive_15"/>
    <property type="match status" value="1"/>
</dbReference>
<dbReference type="OrthoDB" id="3404418at2"/>
<dbReference type="Proteomes" id="UP000295198">
    <property type="component" value="Unassembled WGS sequence"/>
</dbReference>
<evidence type="ECO:0000259" key="3">
    <source>
        <dbReference type="Pfam" id="PF19403"/>
    </source>
</evidence>
<evidence type="ECO:0000256" key="1">
    <source>
        <dbReference type="SAM" id="MobiDB-lite"/>
    </source>
</evidence>
<evidence type="ECO:0000256" key="2">
    <source>
        <dbReference type="SAM" id="Phobius"/>
    </source>
</evidence>
<evidence type="ECO:0000259" key="4">
    <source>
        <dbReference type="Pfam" id="PF20597"/>
    </source>
</evidence>
<dbReference type="NCBIfam" id="TIGR01167">
    <property type="entry name" value="LPXTG_anchor"/>
    <property type="match status" value="1"/>
</dbReference>
<evidence type="ECO:0000313" key="6">
    <source>
        <dbReference type="Proteomes" id="UP000295198"/>
    </source>
</evidence>
<dbReference type="EMBL" id="SDKM01000001">
    <property type="protein sequence ID" value="RYP89090.1"/>
    <property type="molecule type" value="Genomic_DNA"/>
</dbReference>
<dbReference type="InterPro" id="IPR045826">
    <property type="entry name" value="SpaA_PFL_dom_2"/>
</dbReference>
<feature type="domain" description="Choice-of-anchor A" evidence="4">
    <location>
        <begin position="153"/>
        <end position="452"/>
    </location>
</feature>
<proteinExistence type="predicted"/>
<comment type="caution">
    <text evidence="5">The sequence shown here is derived from an EMBL/GenBank/DDBJ whole genome shotgun (WGS) entry which is preliminary data.</text>
</comment>
<feature type="region of interest" description="Disordered" evidence="1">
    <location>
        <begin position="683"/>
        <end position="711"/>
    </location>
</feature>
<feature type="domain" description="SpaA-like prealbumin fold" evidence="3">
    <location>
        <begin position="587"/>
        <end position="677"/>
    </location>
</feature>
<sequence>MSPASTHSSRRSVSDRGGCGWWMVRLLMATSRGRVQDGTCPAPSSCRGASHGGRAARPRGPGPPPRRARARRRDWRVPVSVTPSLSVSLTGSVDRSSVWRVHLRGGARSRARWLALAASSSLAALGVAVVLQPTPASALDPVNPVRVDLDGHAANSGFLVFVEGDVLLDNDEAEGTMAVGGDLTVARNYNISPGPTSAATFTAPGDAGPTYLYVGGGLAFSGSAAIQMRVLGGGYTKIGDTSTYTAYNTDNNNAQVTYRIVPEGQSYLSSQFVEGTTNQQTPTSIETPVPSNLIDMDGAFALYRDLTQQMAACPATVSLTDANGNPTPRPVPPGTSARFELAEGQTNVLMLSATELDNLAELTFVDQPTASTPLLVNVTGSSFDGTVPNLAGIGGAQAPYILWNFPDASSVTVTGGASLEGTIYAPDADVVWAPTQNIEGNVIAASFTHGPQVFPPGTPREIHDFAFATTLECGEPEPQPEAHLTLVKEVVNDDGGTAGPGDWTLSATPSDPNEALSGVTGDASITGAAVAPGDWTLAEADGPDGYVAGTWTCDGGDVADGVVTLADGDDVTCTVVNDDDGPGPEPGAWLTLVKRVVNDDRGRAEPTDWTLSATRGGRVVSGVTGQFEDVGVTPGRWTLAESDGPGGYVAGPWRCDRGSLSGDVLTIPRGARVTCTIVNDDRGAASSPTETVEPAILPTSGGAAPSSAGVLPDTGGPSAAWAVAGLAALLAGAALVASGRREETD</sequence>
<dbReference type="InterPro" id="IPR026588">
    <property type="entry name" value="Choice_anch_A"/>
</dbReference>
<keyword evidence="6" id="KW-1185">Reference proteome</keyword>
<reference evidence="5 6" key="1">
    <citation type="submission" date="2019-01" db="EMBL/GenBank/DDBJ databases">
        <title>Nocardioides guangzhouensis sp. nov., an actinobacterium isolated from soil.</title>
        <authorList>
            <person name="Fu Y."/>
            <person name="Cai Y."/>
            <person name="Lin Z."/>
            <person name="Chen P."/>
        </authorList>
    </citation>
    <scope>NUCLEOTIDE SEQUENCE [LARGE SCALE GENOMIC DNA]</scope>
    <source>
        <strain evidence="5 6">130</strain>
    </source>
</reference>
<dbReference type="NCBIfam" id="TIGR04215">
    <property type="entry name" value="choice_anch_A"/>
    <property type="match status" value="1"/>
</dbReference>
<organism evidence="5 6">
    <name type="scientific">Nocardioides guangzhouensis</name>
    <dbReference type="NCBI Taxonomy" id="2497878"/>
    <lineage>
        <taxon>Bacteria</taxon>
        <taxon>Bacillati</taxon>
        <taxon>Actinomycetota</taxon>
        <taxon>Actinomycetes</taxon>
        <taxon>Propionibacteriales</taxon>
        <taxon>Nocardioidaceae</taxon>
        <taxon>Nocardioides</taxon>
    </lineage>
</organism>
<feature type="domain" description="SpaA-like prealbumin fold" evidence="3">
    <location>
        <begin position="482"/>
        <end position="575"/>
    </location>
</feature>